<organism evidence="3 4">
    <name type="scientific">Trifolium medium</name>
    <dbReference type="NCBI Taxonomy" id="97028"/>
    <lineage>
        <taxon>Eukaryota</taxon>
        <taxon>Viridiplantae</taxon>
        <taxon>Streptophyta</taxon>
        <taxon>Embryophyta</taxon>
        <taxon>Tracheophyta</taxon>
        <taxon>Spermatophyta</taxon>
        <taxon>Magnoliopsida</taxon>
        <taxon>eudicotyledons</taxon>
        <taxon>Gunneridae</taxon>
        <taxon>Pentapetalae</taxon>
        <taxon>rosids</taxon>
        <taxon>fabids</taxon>
        <taxon>Fabales</taxon>
        <taxon>Fabaceae</taxon>
        <taxon>Papilionoideae</taxon>
        <taxon>50 kb inversion clade</taxon>
        <taxon>NPAAA clade</taxon>
        <taxon>Hologalegina</taxon>
        <taxon>IRL clade</taxon>
        <taxon>Trifolieae</taxon>
        <taxon>Trifolium</taxon>
    </lineage>
</organism>
<proteinExistence type="predicted"/>
<sequence length="163" mass="19069">MADPNLEGLSLHEEGEEGFSFEFEEEGEEQVDLQWCLVGRFLCERPIHFNSMKVRMVDLWQPVKGVIIKEAKPGIFLFSHPLDMEGVHNLPLGLMKEKVGITLANYIGTFVEYDKNNNSSFWRQYMRIRVKIDVRQPLKKDTRVKNNEGEWCTVNFKYERLGV</sequence>
<dbReference type="InterPro" id="IPR025558">
    <property type="entry name" value="DUF4283"/>
</dbReference>
<dbReference type="PANTHER" id="PTHR31286:SF153">
    <property type="entry name" value="DUF4283 DOMAIN PROTEIN"/>
    <property type="match status" value="1"/>
</dbReference>
<evidence type="ECO:0008006" key="5">
    <source>
        <dbReference type="Google" id="ProtNLM"/>
    </source>
</evidence>
<keyword evidence="4" id="KW-1185">Reference proteome</keyword>
<evidence type="ECO:0000259" key="1">
    <source>
        <dbReference type="Pfam" id="PF14111"/>
    </source>
</evidence>
<feature type="domain" description="DUF4283" evidence="1">
    <location>
        <begin position="31"/>
        <end position="79"/>
    </location>
</feature>
<reference evidence="3 4" key="1">
    <citation type="journal article" date="2018" name="Front. Plant Sci.">
        <title>Red Clover (Trifolium pratense) and Zigzag Clover (T. medium) - A Picture of Genomic Similarities and Differences.</title>
        <authorList>
            <person name="Dluhosova J."/>
            <person name="Istvanek J."/>
            <person name="Nedelnik J."/>
            <person name="Repkova J."/>
        </authorList>
    </citation>
    <scope>NUCLEOTIDE SEQUENCE [LARGE SCALE GENOMIC DNA]</scope>
    <source>
        <strain evidence="4">cv. 10/8</strain>
        <tissue evidence="3">Leaf</tissue>
    </source>
</reference>
<evidence type="ECO:0000313" key="4">
    <source>
        <dbReference type="Proteomes" id="UP000265520"/>
    </source>
</evidence>
<name>A0A392QDB1_9FABA</name>
<dbReference type="Pfam" id="PF14111">
    <property type="entry name" value="DUF4283"/>
    <property type="match status" value="1"/>
</dbReference>
<dbReference type="AlphaFoldDB" id="A0A392QDB1"/>
<feature type="non-terminal residue" evidence="3">
    <location>
        <position position="163"/>
    </location>
</feature>
<evidence type="ECO:0000259" key="2">
    <source>
        <dbReference type="Pfam" id="PF14392"/>
    </source>
</evidence>
<dbReference type="Pfam" id="PF14392">
    <property type="entry name" value="zf-CCHC_4"/>
    <property type="match status" value="1"/>
</dbReference>
<dbReference type="InterPro" id="IPR040256">
    <property type="entry name" value="At4g02000-like"/>
</dbReference>
<evidence type="ECO:0000313" key="3">
    <source>
        <dbReference type="EMBL" id="MCI21255.1"/>
    </source>
</evidence>
<dbReference type="InterPro" id="IPR025836">
    <property type="entry name" value="Zn_knuckle_CX2CX4HX4C"/>
</dbReference>
<feature type="domain" description="Zinc knuckle CX2CX4HX4C" evidence="2">
    <location>
        <begin position="132"/>
        <end position="162"/>
    </location>
</feature>
<dbReference type="PANTHER" id="PTHR31286">
    <property type="entry name" value="GLYCINE-RICH CELL WALL STRUCTURAL PROTEIN 1.8-LIKE"/>
    <property type="match status" value="1"/>
</dbReference>
<accession>A0A392QDB1</accession>
<comment type="caution">
    <text evidence="3">The sequence shown here is derived from an EMBL/GenBank/DDBJ whole genome shotgun (WGS) entry which is preliminary data.</text>
</comment>
<dbReference type="Proteomes" id="UP000265520">
    <property type="component" value="Unassembled WGS sequence"/>
</dbReference>
<protein>
    <recommendedName>
        <fullName evidence="5">DUF4283 domain protein</fullName>
    </recommendedName>
</protein>
<dbReference type="EMBL" id="LXQA010124025">
    <property type="protein sequence ID" value="MCI21255.1"/>
    <property type="molecule type" value="Genomic_DNA"/>
</dbReference>